<feature type="compositionally biased region" description="Basic residues" evidence="1">
    <location>
        <begin position="1"/>
        <end position="15"/>
    </location>
</feature>
<evidence type="ECO:0000313" key="2">
    <source>
        <dbReference type="EMBL" id="KAG6522817.1"/>
    </source>
</evidence>
<reference evidence="2 3" key="1">
    <citation type="submission" date="2020-08" db="EMBL/GenBank/DDBJ databases">
        <title>Plant Genome Project.</title>
        <authorList>
            <person name="Zhang R.-G."/>
        </authorList>
    </citation>
    <scope>NUCLEOTIDE SEQUENCE [LARGE SCALE GENOMIC DNA]</scope>
    <source>
        <tissue evidence="2">Rhizome</tissue>
    </source>
</reference>
<sequence length="263" mass="28497">MPSGPRKRRTARRKKEMVEQMKTISSSDPSQDSGQGDDLVTEGSGEVDSHCTAFSSAPTSPSAESYYSLSSKEWSGSEAVDGVAKKNSENLEAEGFTEQDELELAPAVTEVAFLPKDESAAKSDELTESERGNSKTAEDSDISVDNAIGLTEERSQVTEVAADVLEEIPRGDREKAAEARGLDGVGKHGGNGRQIAGVDETLPTTKVQHSAPLVVHRSQWWNCCGLLDLSQILLENFRSKAYEVIPCEDYVLACVFIHVMQLC</sequence>
<dbReference type="Proteomes" id="UP000734854">
    <property type="component" value="Unassembled WGS sequence"/>
</dbReference>
<feature type="compositionally biased region" description="Low complexity" evidence="1">
    <location>
        <begin position="25"/>
        <end position="38"/>
    </location>
</feature>
<feature type="region of interest" description="Disordered" evidence="1">
    <location>
        <begin position="1"/>
        <end position="150"/>
    </location>
</feature>
<organism evidence="2 3">
    <name type="scientific">Zingiber officinale</name>
    <name type="common">Ginger</name>
    <name type="synonym">Amomum zingiber</name>
    <dbReference type="NCBI Taxonomy" id="94328"/>
    <lineage>
        <taxon>Eukaryota</taxon>
        <taxon>Viridiplantae</taxon>
        <taxon>Streptophyta</taxon>
        <taxon>Embryophyta</taxon>
        <taxon>Tracheophyta</taxon>
        <taxon>Spermatophyta</taxon>
        <taxon>Magnoliopsida</taxon>
        <taxon>Liliopsida</taxon>
        <taxon>Zingiberales</taxon>
        <taxon>Zingiberaceae</taxon>
        <taxon>Zingiber</taxon>
    </lineage>
</organism>
<dbReference type="AlphaFoldDB" id="A0A8J5HAG9"/>
<protein>
    <submittedName>
        <fullName evidence="2">Uncharacterized protein</fullName>
    </submittedName>
</protein>
<gene>
    <name evidence="2" type="ORF">ZIOFF_019972</name>
</gene>
<proteinExistence type="predicted"/>
<accession>A0A8J5HAG9</accession>
<comment type="caution">
    <text evidence="2">The sequence shown here is derived from an EMBL/GenBank/DDBJ whole genome shotgun (WGS) entry which is preliminary data.</text>
</comment>
<feature type="compositionally biased region" description="Basic and acidic residues" evidence="1">
    <location>
        <begin position="115"/>
        <end position="138"/>
    </location>
</feature>
<evidence type="ECO:0000313" key="3">
    <source>
        <dbReference type="Proteomes" id="UP000734854"/>
    </source>
</evidence>
<dbReference type="EMBL" id="JACMSC010000005">
    <property type="protein sequence ID" value="KAG6522817.1"/>
    <property type="molecule type" value="Genomic_DNA"/>
</dbReference>
<name>A0A8J5HAG9_ZINOF</name>
<evidence type="ECO:0000256" key="1">
    <source>
        <dbReference type="SAM" id="MobiDB-lite"/>
    </source>
</evidence>
<feature type="compositionally biased region" description="Acidic residues" evidence="1">
    <location>
        <begin position="91"/>
        <end position="103"/>
    </location>
</feature>
<feature type="compositionally biased region" description="Low complexity" evidence="1">
    <location>
        <begin position="55"/>
        <end position="71"/>
    </location>
</feature>
<keyword evidence="3" id="KW-1185">Reference proteome</keyword>